<protein>
    <submittedName>
        <fullName evidence="1">Uncharacterized protein</fullName>
    </submittedName>
</protein>
<keyword evidence="2" id="KW-1185">Reference proteome</keyword>
<organism evidence="1 2">
    <name type="scientific">Canna indica</name>
    <name type="common">Indian-shot</name>
    <dbReference type="NCBI Taxonomy" id="4628"/>
    <lineage>
        <taxon>Eukaryota</taxon>
        <taxon>Viridiplantae</taxon>
        <taxon>Streptophyta</taxon>
        <taxon>Embryophyta</taxon>
        <taxon>Tracheophyta</taxon>
        <taxon>Spermatophyta</taxon>
        <taxon>Magnoliopsida</taxon>
        <taxon>Liliopsida</taxon>
        <taxon>Zingiberales</taxon>
        <taxon>Cannaceae</taxon>
        <taxon>Canna</taxon>
    </lineage>
</organism>
<gene>
    <name evidence="1" type="ORF">Cni_G20055</name>
</gene>
<accession>A0AAQ3QJ64</accession>
<dbReference type="Proteomes" id="UP001327560">
    <property type="component" value="Chromosome 6"/>
</dbReference>
<sequence>MCASIREILHGTTLLPEPMQLLFDFAYDQLLAYLALASGVAGATTARGLSGGRRRHEGRAGASLRSRLCPACRRTSQWPWASPASRSLPSPPSSPEEPSAIVILHVQSPPSIAAGLNPGAIAFGGPGMSSYILKSLACTSSGRMSFFRDGYS</sequence>
<proteinExistence type="predicted"/>
<reference evidence="1 2" key="1">
    <citation type="submission" date="2023-10" db="EMBL/GenBank/DDBJ databases">
        <title>Chromosome-scale genome assembly provides insights into flower coloration mechanisms of Canna indica.</title>
        <authorList>
            <person name="Li C."/>
        </authorList>
    </citation>
    <scope>NUCLEOTIDE SEQUENCE [LARGE SCALE GENOMIC DNA]</scope>
    <source>
        <tissue evidence="1">Flower</tissue>
    </source>
</reference>
<evidence type="ECO:0000313" key="1">
    <source>
        <dbReference type="EMBL" id="WOL11293.1"/>
    </source>
</evidence>
<name>A0AAQ3QJ64_9LILI</name>
<dbReference type="AlphaFoldDB" id="A0AAQ3QJ64"/>
<dbReference type="EMBL" id="CP136895">
    <property type="protein sequence ID" value="WOL11293.1"/>
    <property type="molecule type" value="Genomic_DNA"/>
</dbReference>
<evidence type="ECO:0000313" key="2">
    <source>
        <dbReference type="Proteomes" id="UP001327560"/>
    </source>
</evidence>